<comment type="caution">
    <text evidence="1">The sequence shown here is derived from an EMBL/GenBank/DDBJ whole genome shotgun (WGS) entry which is preliminary data.</text>
</comment>
<dbReference type="Proteomes" id="UP000699462">
    <property type="component" value="Unassembled WGS sequence"/>
</dbReference>
<gene>
    <name evidence="1" type="ORF">P879_03979</name>
</gene>
<protein>
    <recommendedName>
        <fullName evidence="3">RRM domain-containing protein</fullName>
    </recommendedName>
</protein>
<name>A0A8T0DV56_9TREM</name>
<evidence type="ECO:0008006" key="3">
    <source>
        <dbReference type="Google" id="ProtNLM"/>
    </source>
</evidence>
<dbReference type="AlphaFoldDB" id="A0A8T0DV56"/>
<reference evidence="1 2" key="1">
    <citation type="submission" date="2019-07" db="EMBL/GenBank/DDBJ databases">
        <title>Annotation for the trematode Paragonimus westermani.</title>
        <authorList>
            <person name="Choi Y.-J."/>
        </authorList>
    </citation>
    <scope>NUCLEOTIDE SEQUENCE [LARGE SCALE GENOMIC DNA]</scope>
    <source>
        <strain evidence="1">180907_Pwestermani</strain>
    </source>
</reference>
<evidence type="ECO:0000313" key="1">
    <source>
        <dbReference type="EMBL" id="KAF8570577.1"/>
    </source>
</evidence>
<dbReference type="OrthoDB" id="6242265at2759"/>
<proteinExistence type="predicted"/>
<keyword evidence="2" id="KW-1185">Reference proteome</keyword>
<sequence length="399" mass="43504">GLPTGEAIIQLLSEFVAQRVVQQKHGSLFVKPGCAGPACIVEVTQCRVDDLRQLLATMLAIVQANVENEYLSALNSHILQARIPEMRPIFPHTPPYLTSQMHLSSPMVAPANQMNPVFLSSGLHTASAHNPALVVPTMDRRIQPLDTQSTVTSYIPTTIKSAHSLTATEQTNYHPQTTTGGNISYASVMSHLICQPSQTLMNSMLPIGTLASSFIPLTPSVGELFSHVKPSIQPLNVFGQSGVNLVNPGTATPGLLKTAKKDDPQPIEVESHSNTVKHKERGAVMESQQIANTTRPRQTGPTPQPEKLLARYSTDEESQVTVYLKGLPKDVSCSEITSMFIELNVKPFSIRLDYAEDGLATGNASVHLCKRSDAEYLVNHVGKLWLREHQVNVNMEGPR</sequence>
<accession>A0A8T0DV56</accession>
<feature type="non-terminal residue" evidence="1">
    <location>
        <position position="1"/>
    </location>
</feature>
<dbReference type="Gene3D" id="3.30.70.330">
    <property type="match status" value="1"/>
</dbReference>
<organism evidence="1 2">
    <name type="scientific">Paragonimus westermani</name>
    <dbReference type="NCBI Taxonomy" id="34504"/>
    <lineage>
        <taxon>Eukaryota</taxon>
        <taxon>Metazoa</taxon>
        <taxon>Spiralia</taxon>
        <taxon>Lophotrochozoa</taxon>
        <taxon>Platyhelminthes</taxon>
        <taxon>Trematoda</taxon>
        <taxon>Digenea</taxon>
        <taxon>Plagiorchiida</taxon>
        <taxon>Troglotremata</taxon>
        <taxon>Troglotrematidae</taxon>
        <taxon>Paragonimus</taxon>
    </lineage>
</organism>
<dbReference type="GO" id="GO:0003676">
    <property type="term" value="F:nucleic acid binding"/>
    <property type="evidence" value="ECO:0007669"/>
    <property type="project" value="InterPro"/>
</dbReference>
<dbReference type="InterPro" id="IPR035979">
    <property type="entry name" value="RBD_domain_sf"/>
</dbReference>
<dbReference type="InterPro" id="IPR012677">
    <property type="entry name" value="Nucleotide-bd_a/b_plait_sf"/>
</dbReference>
<dbReference type="EMBL" id="JTDF01001042">
    <property type="protein sequence ID" value="KAF8570577.1"/>
    <property type="molecule type" value="Genomic_DNA"/>
</dbReference>
<evidence type="ECO:0000313" key="2">
    <source>
        <dbReference type="Proteomes" id="UP000699462"/>
    </source>
</evidence>
<dbReference type="SUPFAM" id="SSF54928">
    <property type="entry name" value="RNA-binding domain, RBD"/>
    <property type="match status" value="1"/>
</dbReference>